<accession>A0A0E3P1G8</accession>
<feature type="compositionally biased region" description="Acidic residues" evidence="1">
    <location>
        <begin position="175"/>
        <end position="197"/>
    </location>
</feature>
<reference evidence="3 4" key="1">
    <citation type="submission" date="2014-07" db="EMBL/GenBank/DDBJ databases">
        <title>Methanogenic archaea and the global carbon cycle.</title>
        <authorList>
            <person name="Henriksen J.R."/>
            <person name="Luke J."/>
            <person name="Reinhart S."/>
            <person name="Benedict M.N."/>
            <person name="Youngblut N.D."/>
            <person name="Metcalf M.E."/>
            <person name="Whitaker R.J."/>
            <person name="Metcalf W.W."/>
        </authorList>
    </citation>
    <scope>NUCLEOTIDE SEQUENCE [LARGE SCALE GENOMIC DNA]</scope>
    <source>
        <strain evidence="3 4">T4/M</strain>
    </source>
</reference>
<dbReference type="GeneID" id="24859125"/>
<dbReference type="OrthoDB" id="137762at2157"/>
<dbReference type="EMBL" id="CP009506">
    <property type="protein sequence ID" value="AKB27087.1"/>
    <property type="molecule type" value="Genomic_DNA"/>
</dbReference>
<feature type="transmembrane region" description="Helical" evidence="2">
    <location>
        <begin position="233"/>
        <end position="253"/>
    </location>
</feature>
<dbReference type="Proteomes" id="UP000033111">
    <property type="component" value="Chromosome"/>
</dbReference>
<evidence type="ECO:0000313" key="4">
    <source>
        <dbReference type="Proteomes" id="UP000033111"/>
    </source>
</evidence>
<dbReference type="RefSeq" id="WP_048169561.1">
    <property type="nucleotide sequence ID" value="NZ_CP009506.1"/>
</dbReference>
<keyword evidence="2" id="KW-0812">Transmembrane</keyword>
<dbReference type="KEGG" id="msw:MSSIT_0368"/>
<dbReference type="AlphaFoldDB" id="A0A0E3P1G8"/>
<dbReference type="PATRIC" id="fig|1434120.4.peg.469"/>
<dbReference type="HOGENOM" id="CLU_1127084_0_0_2"/>
<keyword evidence="2" id="KW-1133">Transmembrane helix</keyword>
<proteinExistence type="predicted"/>
<feature type="compositionally biased region" description="Polar residues" evidence="1">
    <location>
        <begin position="198"/>
        <end position="212"/>
    </location>
</feature>
<sequence>MIKYRKFGVLTLSLMILLVFAVLCGTALSEENDSIEDVPDLPLILCGGLNVDGEPVSEGSEILAYYDGELIAKSTVGEEGKYSLNLNLTSENYTNLGDVELYVNENNSSFKIPVSEIEAVNKTAGSISEIDLEVAASSEDSDTSSSSTSSSGSGDSVGEVKIVKNSDYVDSGENGSEEDDSAEYNSTEDDSTEEGDSQETSSAEGVTESSVGMSDPVSQAGEGETESTEESGYSTFFTGLLFITALLGAFYVIKK</sequence>
<gene>
    <name evidence="3" type="ORF">MSSIT_0368</name>
</gene>
<evidence type="ECO:0000256" key="2">
    <source>
        <dbReference type="SAM" id="Phobius"/>
    </source>
</evidence>
<name>A0A0E3P1G8_9EURY</name>
<protein>
    <submittedName>
        <fullName evidence="3">Uncharacterized protein</fullName>
    </submittedName>
</protein>
<organism evidence="3 4">
    <name type="scientific">Methanosarcina siciliae T4/M</name>
    <dbReference type="NCBI Taxonomy" id="1434120"/>
    <lineage>
        <taxon>Archaea</taxon>
        <taxon>Methanobacteriati</taxon>
        <taxon>Methanobacteriota</taxon>
        <taxon>Stenosarchaea group</taxon>
        <taxon>Methanomicrobia</taxon>
        <taxon>Methanosarcinales</taxon>
        <taxon>Methanosarcinaceae</taxon>
        <taxon>Methanosarcina</taxon>
    </lineage>
</organism>
<keyword evidence="2" id="KW-0472">Membrane</keyword>
<feature type="region of interest" description="Disordered" evidence="1">
    <location>
        <begin position="134"/>
        <end position="231"/>
    </location>
</feature>
<evidence type="ECO:0000256" key="1">
    <source>
        <dbReference type="SAM" id="MobiDB-lite"/>
    </source>
</evidence>
<keyword evidence="4" id="KW-1185">Reference proteome</keyword>
<feature type="compositionally biased region" description="Low complexity" evidence="1">
    <location>
        <begin position="134"/>
        <end position="160"/>
    </location>
</feature>
<evidence type="ECO:0000313" key="3">
    <source>
        <dbReference type="EMBL" id="AKB27087.1"/>
    </source>
</evidence>